<dbReference type="EMBL" id="JAYKXN010000002">
    <property type="protein sequence ID" value="KAK7309127.1"/>
    <property type="molecule type" value="Genomic_DNA"/>
</dbReference>
<gene>
    <name evidence="2" type="ORF">RJT34_05617</name>
</gene>
<protein>
    <recommendedName>
        <fullName evidence="4">Knr4/Smi1-like domain-containing protein</fullName>
    </recommendedName>
</protein>
<organism evidence="2 3">
    <name type="scientific">Clitoria ternatea</name>
    <name type="common">Butterfly pea</name>
    <dbReference type="NCBI Taxonomy" id="43366"/>
    <lineage>
        <taxon>Eukaryota</taxon>
        <taxon>Viridiplantae</taxon>
        <taxon>Streptophyta</taxon>
        <taxon>Embryophyta</taxon>
        <taxon>Tracheophyta</taxon>
        <taxon>Spermatophyta</taxon>
        <taxon>Magnoliopsida</taxon>
        <taxon>eudicotyledons</taxon>
        <taxon>Gunneridae</taxon>
        <taxon>Pentapetalae</taxon>
        <taxon>rosids</taxon>
        <taxon>fabids</taxon>
        <taxon>Fabales</taxon>
        <taxon>Fabaceae</taxon>
        <taxon>Papilionoideae</taxon>
        <taxon>50 kb inversion clade</taxon>
        <taxon>NPAAA clade</taxon>
        <taxon>indigoferoid/millettioid clade</taxon>
        <taxon>Phaseoleae</taxon>
        <taxon>Clitoria</taxon>
    </lineage>
</organism>
<dbReference type="AlphaFoldDB" id="A0AAN9K3W2"/>
<dbReference type="PANTHER" id="PTHR32011:SF6">
    <property type="entry name" value="KNR4_SMI1-LIKE DOMAIN-CONTAINING PROTEIN"/>
    <property type="match status" value="1"/>
</dbReference>
<dbReference type="Proteomes" id="UP001359559">
    <property type="component" value="Unassembled WGS sequence"/>
</dbReference>
<keyword evidence="3" id="KW-1185">Reference proteome</keyword>
<evidence type="ECO:0000256" key="1">
    <source>
        <dbReference type="SAM" id="Coils"/>
    </source>
</evidence>
<name>A0AAN9K3W2_CLITE</name>
<accession>A0AAN9K3W2</accession>
<sequence>MGTKVKSKPICFSFAAYANNILERLKSSNVVIEEGLSDAEFSNIETRLKFTFPPDVRAILQQGLPTSTGFPNWRSSSKQQLQILLNLPSLSILRRVNKTRFWHRSWGTEPGDPVQTVRGLLNDAPTLVPIYRHCYIPSSPNVAGNPVFYVDHDGDVRLLSFDVAGFFREFLAREPDEPVWAATAPRRVRFWSEIAEARGGRWRWWWGGGVKGELSGCLEGVVWRLREGGWKEEEIREMMMLENEEEENENKEKIITVMMDDEYRELHEHLHLIRKDEKKKKGLSNKEQVAWHVRLLALVLLRAGWSREDVVYSLGVNRVVPDEGKPCLELQSS</sequence>
<dbReference type="PANTHER" id="PTHR32011">
    <property type="entry name" value="OS08G0472400 PROTEIN"/>
    <property type="match status" value="1"/>
</dbReference>
<comment type="caution">
    <text evidence="2">The sequence shown here is derived from an EMBL/GenBank/DDBJ whole genome shotgun (WGS) entry which is preliminary data.</text>
</comment>
<keyword evidence="1" id="KW-0175">Coiled coil</keyword>
<proteinExistence type="predicted"/>
<evidence type="ECO:0008006" key="4">
    <source>
        <dbReference type="Google" id="ProtNLM"/>
    </source>
</evidence>
<reference evidence="2 3" key="1">
    <citation type="submission" date="2024-01" db="EMBL/GenBank/DDBJ databases">
        <title>The genomes of 5 underutilized Papilionoideae crops provide insights into root nodulation and disease resistance.</title>
        <authorList>
            <person name="Yuan L."/>
        </authorList>
    </citation>
    <scope>NUCLEOTIDE SEQUENCE [LARGE SCALE GENOMIC DNA]</scope>
    <source>
        <strain evidence="2">LY-2023</strain>
        <tissue evidence="2">Leaf</tissue>
    </source>
</reference>
<evidence type="ECO:0000313" key="2">
    <source>
        <dbReference type="EMBL" id="KAK7309127.1"/>
    </source>
</evidence>
<feature type="coiled-coil region" evidence="1">
    <location>
        <begin position="231"/>
        <end position="261"/>
    </location>
</feature>
<evidence type="ECO:0000313" key="3">
    <source>
        <dbReference type="Proteomes" id="UP001359559"/>
    </source>
</evidence>